<evidence type="ECO:0000259" key="3">
    <source>
        <dbReference type="Pfam" id="PF01336"/>
    </source>
</evidence>
<dbReference type="RefSeq" id="WP_229458772.1">
    <property type="nucleotide sequence ID" value="NZ_PXWF02000229.1"/>
</dbReference>
<reference evidence="6 7" key="1">
    <citation type="submission" date="2018-04" db="EMBL/GenBank/DDBJ databases">
        <title>Massilia violaceinigra sp. nov., a novel purple-pigmented bacterium isolated from Tianshan glacier, Xinjiang, China.</title>
        <authorList>
            <person name="Wang H."/>
        </authorList>
    </citation>
    <scope>NUCLEOTIDE SEQUENCE [LARGE SCALE GENOMIC DNA]</scope>
    <source>
        <strain evidence="6 7">B448-2</strain>
    </source>
</reference>
<comment type="similarity">
    <text evidence="1">Belongs to the DNA polymerase type-C family. DnaE2 subfamily.</text>
</comment>
<dbReference type="InterPro" id="IPR004365">
    <property type="entry name" value="NA-bd_OB_tRNA"/>
</dbReference>
<dbReference type="Proteomes" id="UP000241421">
    <property type="component" value="Unassembled WGS sequence"/>
</dbReference>
<feature type="domain" description="OB" evidence="3">
    <location>
        <begin position="434"/>
        <end position="502"/>
    </location>
</feature>
<gene>
    <name evidence="6" type="ORF">C7C56_014075</name>
</gene>
<dbReference type="Gene3D" id="1.10.150.870">
    <property type="match status" value="1"/>
</dbReference>
<dbReference type="PANTHER" id="PTHR32294:SF4">
    <property type="entry name" value="ERROR-PRONE DNA POLYMERASE"/>
    <property type="match status" value="1"/>
</dbReference>
<dbReference type="InterPro" id="IPR040982">
    <property type="entry name" value="DNA_pol3_finger"/>
</dbReference>
<dbReference type="Pfam" id="PF01336">
    <property type="entry name" value="tRNA_anti-codon"/>
    <property type="match status" value="1"/>
</dbReference>
<dbReference type="CDD" id="cd04485">
    <property type="entry name" value="DnaE_OBF"/>
    <property type="match status" value="1"/>
</dbReference>
<dbReference type="Pfam" id="PF17657">
    <property type="entry name" value="DNA_pol3_finger"/>
    <property type="match status" value="1"/>
</dbReference>
<dbReference type="InterPro" id="IPR029460">
    <property type="entry name" value="DNAPol_HHH"/>
</dbReference>
<comment type="caution">
    <text evidence="6">The sequence shown here is derived from an EMBL/GenBank/DDBJ whole genome shotgun (WGS) entry which is preliminary data.</text>
</comment>
<dbReference type="EMBL" id="PXWF02000229">
    <property type="protein sequence ID" value="PWF47791.1"/>
    <property type="molecule type" value="Genomic_DNA"/>
</dbReference>
<dbReference type="GO" id="GO:0006260">
    <property type="term" value="P:DNA replication"/>
    <property type="evidence" value="ECO:0007669"/>
    <property type="project" value="InterPro"/>
</dbReference>
<dbReference type="GO" id="GO:0003676">
    <property type="term" value="F:nucleic acid binding"/>
    <property type="evidence" value="ECO:0007669"/>
    <property type="project" value="InterPro"/>
</dbReference>
<dbReference type="PANTHER" id="PTHR32294">
    <property type="entry name" value="DNA POLYMERASE III SUBUNIT ALPHA"/>
    <property type="match status" value="1"/>
</dbReference>
<evidence type="ECO:0000313" key="7">
    <source>
        <dbReference type="Proteomes" id="UP000241421"/>
    </source>
</evidence>
<accession>A0A2U2HJT0</accession>
<evidence type="ECO:0000313" key="6">
    <source>
        <dbReference type="EMBL" id="PWF47791.1"/>
    </source>
</evidence>
<evidence type="ECO:0000256" key="2">
    <source>
        <dbReference type="ARBA" id="ARBA00017273"/>
    </source>
</evidence>
<evidence type="ECO:0000259" key="5">
    <source>
        <dbReference type="Pfam" id="PF17657"/>
    </source>
</evidence>
<protein>
    <recommendedName>
        <fullName evidence="2">Error-prone DNA polymerase</fullName>
    </recommendedName>
</protein>
<name>A0A2U2HJT0_9BURK</name>
<proteinExistence type="inferred from homology"/>
<feature type="domain" description="DNA polymerase helix-hairpin-helix motif" evidence="4">
    <location>
        <begin position="259"/>
        <end position="353"/>
    </location>
</feature>
<feature type="non-terminal residue" evidence="6">
    <location>
        <position position="1"/>
    </location>
</feature>
<dbReference type="AlphaFoldDB" id="A0A2U2HJT0"/>
<sequence length="521" mass="57418">DKNDLEELGLLKVDILALGMLSALRRTLELVGQQRGTVFSMQDIPAEDKATYDMICAADTIGVFQIESRAQMSMLPRIRPRTFYDLVIEVAIVRPGPIQGGMVHPYLRRRQGLEPVLYPKPEMKLALERTLGVPIFQEQVMQVAMLAAGFTPGEADQLRRAMAAWKRKGGMEKYYSRIVNGMLARGYELAFAEAIFSQIQGFGEYGFPESHAASFALLAYASSWLKCHEPAAFLCALLNSQPMGFYSPSQLVQDARRHGIAVRPADIAISGWDSTLEPASSVPAGGQAAIRLGLSLQRGMRREAAARIEDARAIRPFDSVADLARRAGLDRHDLQVLAGANALMSLAGNRRQALWQAVGAVPDKDLLRPTSPIEETPALRAPSEGDEIVGDYRAQGLTLGRHPLALLRPKLLERRFMPAATLHDYKQGQLARACGIVTVRQRPGTAKGVLFVTLEDETGNVNVIVWPSLVEQQRREVLGATLLGVYGVWQKEGEVRHLVAKRLVDMSDMLGRLGTRSRDFC</sequence>
<dbReference type="InterPro" id="IPR004805">
    <property type="entry name" value="DnaE2/DnaE/PolC"/>
</dbReference>
<dbReference type="Pfam" id="PF14579">
    <property type="entry name" value="HHH_6"/>
    <property type="match status" value="1"/>
</dbReference>
<evidence type="ECO:0000259" key="4">
    <source>
        <dbReference type="Pfam" id="PF14579"/>
    </source>
</evidence>
<evidence type="ECO:0000256" key="1">
    <source>
        <dbReference type="ARBA" id="ARBA00007391"/>
    </source>
</evidence>
<feature type="domain" description="DNA polymerase III alpha subunit finger" evidence="5">
    <location>
        <begin position="20"/>
        <end position="185"/>
    </location>
</feature>
<keyword evidence="7" id="KW-1185">Reference proteome</keyword>
<dbReference type="GO" id="GO:0008408">
    <property type="term" value="F:3'-5' exonuclease activity"/>
    <property type="evidence" value="ECO:0007669"/>
    <property type="project" value="InterPro"/>
</dbReference>
<organism evidence="6 7">
    <name type="scientific">Massilia glaciei</name>
    <dbReference type="NCBI Taxonomy" id="1524097"/>
    <lineage>
        <taxon>Bacteria</taxon>
        <taxon>Pseudomonadati</taxon>
        <taxon>Pseudomonadota</taxon>
        <taxon>Betaproteobacteria</taxon>
        <taxon>Burkholderiales</taxon>
        <taxon>Oxalobacteraceae</taxon>
        <taxon>Telluria group</taxon>
        <taxon>Massilia</taxon>
    </lineage>
</organism>